<evidence type="ECO:0000256" key="1">
    <source>
        <dbReference type="ARBA" id="ARBA00023016"/>
    </source>
</evidence>
<dbReference type="InterPro" id="IPR008978">
    <property type="entry name" value="HSP20-like_chaperone"/>
</dbReference>
<dbReference type="Proteomes" id="UP000593564">
    <property type="component" value="Unassembled WGS sequence"/>
</dbReference>
<protein>
    <recommendedName>
        <fullName evidence="2">Small heat shock protein, chloroplastic</fullName>
    </recommendedName>
</protein>
<dbReference type="SUPFAM" id="SSF49764">
    <property type="entry name" value="HSP20-like chaperones"/>
    <property type="match status" value="1"/>
</dbReference>
<gene>
    <name evidence="6" type="ORF">HYC85_013427</name>
</gene>
<dbReference type="InterPro" id="IPR044587">
    <property type="entry name" value="HSP21-like"/>
</dbReference>
<feature type="domain" description="SHSP" evidence="5">
    <location>
        <begin position="110"/>
        <end position="220"/>
    </location>
</feature>
<keyword evidence="7" id="KW-1185">Reference proteome</keyword>
<proteinExistence type="inferred from homology"/>
<dbReference type="PANTHER" id="PTHR46733:SF4">
    <property type="entry name" value="HEAT SHOCK PROTEIN 21, CHLOROPLASTIC"/>
    <property type="match status" value="1"/>
</dbReference>
<dbReference type="EMBL" id="JACBKZ010000006">
    <property type="protein sequence ID" value="KAF5947470.1"/>
    <property type="molecule type" value="Genomic_DNA"/>
</dbReference>
<dbReference type="PANTHER" id="PTHR46733">
    <property type="entry name" value="26.5 KDA HEAT SHOCK PROTEIN, MITOCHONDRIAL"/>
    <property type="match status" value="1"/>
</dbReference>
<accession>A0A7J7H3B8</accession>
<dbReference type="PROSITE" id="PS01031">
    <property type="entry name" value="SHSP"/>
    <property type="match status" value="1"/>
</dbReference>
<dbReference type="Pfam" id="PF00011">
    <property type="entry name" value="HSP20"/>
    <property type="match status" value="1"/>
</dbReference>
<comment type="similarity">
    <text evidence="3 4">Belongs to the small heat shock protein (HSP20) family.</text>
</comment>
<evidence type="ECO:0000256" key="4">
    <source>
        <dbReference type="RuleBase" id="RU003616"/>
    </source>
</evidence>
<reference evidence="7" key="1">
    <citation type="journal article" date="2020" name="Nat. Commun.">
        <title>Genome assembly of wild tea tree DASZ reveals pedigree and selection history of tea varieties.</title>
        <authorList>
            <person name="Zhang W."/>
            <person name="Zhang Y."/>
            <person name="Qiu H."/>
            <person name="Guo Y."/>
            <person name="Wan H."/>
            <person name="Zhang X."/>
            <person name="Scossa F."/>
            <person name="Alseekh S."/>
            <person name="Zhang Q."/>
            <person name="Wang P."/>
            <person name="Xu L."/>
            <person name="Schmidt M.H."/>
            <person name="Jia X."/>
            <person name="Li D."/>
            <person name="Zhu A."/>
            <person name="Guo F."/>
            <person name="Chen W."/>
            <person name="Ni D."/>
            <person name="Usadel B."/>
            <person name="Fernie A.R."/>
            <person name="Wen W."/>
        </authorList>
    </citation>
    <scope>NUCLEOTIDE SEQUENCE [LARGE SCALE GENOMIC DNA]</scope>
    <source>
        <strain evidence="7">cv. G240</strain>
    </source>
</reference>
<comment type="caution">
    <text evidence="6">The sequence shown here is derived from an EMBL/GenBank/DDBJ whole genome shotgun (WGS) entry which is preliminary data.</text>
</comment>
<dbReference type="GO" id="GO:0009408">
    <property type="term" value="P:response to heat"/>
    <property type="evidence" value="ECO:0007669"/>
    <property type="project" value="InterPro"/>
</dbReference>
<dbReference type="Gene3D" id="2.60.40.790">
    <property type="match status" value="1"/>
</dbReference>
<evidence type="ECO:0000313" key="6">
    <source>
        <dbReference type="EMBL" id="KAF5947470.1"/>
    </source>
</evidence>
<evidence type="ECO:0000256" key="3">
    <source>
        <dbReference type="PROSITE-ProRule" id="PRU00285"/>
    </source>
</evidence>
<evidence type="ECO:0000313" key="7">
    <source>
        <dbReference type="Proteomes" id="UP000593564"/>
    </source>
</evidence>
<keyword evidence="1" id="KW-0346">Stress response</keyword>
<evidence type="ECO:0000256" key="2">
    <source>
        <dbReference type="ARBA" id="ARBA00067408"/>
    </source>
</evidence>
<dbReference type="InterPro" id="IPR002068">
    <property type="entry name" value="A-crystallin/Hsp20_dom"/>
</dbReference>
<organism evidence="6 7">
    <name type="scientific">Camellia sinensis</name>
    <name type="common">Tea plant</name>
    <name type="synonym">Thea sinensis</name>
    <dbReference type="NCBI Taxonomy" id="4442"/>
    <lineage>
        <taxon>Eukaryota</taxon>
        <taxon>Viridiplantae</taxon>
        <taxon>Streptophyta</taxon>
        <taxon>Embryophyta</taxon>
        <taxon>Tracheophyta</taxon>
        <taxon>Spermatophyta</taxon>
        <taxon>Magnoliopsida</taxon>
        <taxon>eudicotyledons</taxon>
        <taxon>Gunneridae</taxon>
        <taxon>Pentapetalae</taxon>
        <taxon>asterids</taxon>
        <taxon>Ericales</taxon>
        <taxon>Theaceae</taxon>
        <taxon>Camellia</taxon>
    </lineage>
</organism>
<name>A0A7J7H3B8_CAMSI</name>
<dbReference type="FunFam" id="2.60.40.790:FF:000059">
    <property type="entry name" value="26.5 kDa heat shock protein, mitochondrial"/>
    <property type="match status" value="1"/>
</dbReference>
<sequence length="221" mass="24913">MASTTLLACPSSPLVLNKSWPSIKPNGPSSVFFPSRFSRVRAQATGDNKDTAIDVHFNNQTNQQAVERRPPRPLAVDISPFGLLDPLSPMRAMRQMLDRMDRLFEDSVTFPAAEVRAPWDIKDDENEIKMRFDVPGLSKEDVKVSVEDDLLVVKGEHKREEGGDDSWSGRSYSSYDTRLCLPDNCEKDKIKAEMKNGVLLISIPKVKVERNVIDVEIQQKL</sequence>
<evidence type="ECO:0000259" key="5">
    <source>
        <dbReference type="PROSITE" id="PS01031"/>
    </source>
</evidence>
<dbReference type="AlphaFoldDB" id="A0A7J7H3B8"/>
<dbReference type="CDD" id="cd06464">
    <property type="entry name" value="ACD_sHsps-like"/>
    <property type="match status" value="1"/>
</dbReference>
<reference evidence="6 7" key="2">
    <citation type="submission" date="2020-07" db="EMBL/GenBank/DDBJ databases">
        <title>Genome assembly of wild tea tree DASZ reveals pedigree and selection history of tea varieties.</title>
        <authorList>
            <person name="Zhang W."/>
        </authorList>
    </citation>
    <scope>NUCLEOTIDE SEQUENCE [LARGE SCALE GENOMIC DNA]</scope>
    <source>
        <strain evidence="7">cv. G240</strain>
        <tissue evidence="6">Leaf</tissue>
    </source>
</reference>